<dbReference type="Proteomes" id="UP000476176">
    <property type="component" value="Unassembled WGS sequence"/>
</dbReference>
<evidence type="ECO:0000313" key="7">
    <source>
        <dbReference type="EMBL" id="KAE9181200.1"/>
    </source>
</evidence>
<evidence type="ECO:0000313" key="11">
    <source>
        <dbReference type="Proteomes" id="UP000429523"/>
    </source>
</evidence>
<dbReference type="Proteomes" id="UP000441208">
    <property type="component" value="Unassembled WGS sequence"/>
</dbReference>
<evidence type="ECO:0000313" key="12">
    <source>
        <dbReference type="Proteomes" id="UP000433483"/>
    </source>
</evidence>
<dbReference type="EMBL" id="QXGE01002162">
    <property type="protein sequence ID" value="KAE9284329.1"/>
    <property type="molecule type" value="Genomic_DNA"/>
</dbReference>
<dbReference type="Proteomes" id="UP000437068">
    <property type="component" value="Unassembled WGS sequence"/>
</dbReference>
<dbReference type="EMBL" id="QXGA01002280">
    <property type="protein sequence ID" value="KAE9100637.1"/>
    <property type="molecule type" value="Genomic_DNA"/>
</dbReference>
<dbReference type="Proteomes" id="UP000440367">
    <property type="component" value="Unassembled WGS sequence"/>
</dbReference>
<evidence type="ECO:0000313" key="8">
    <source>
        <dbReference type="EMBL" id="KAE9187448.1"/>
    </source>
</evidence>
<evidence type="ECO:0000313" key="10">
    <source>
        <dbReference type="EMBL" id="KAE9284329.1"/>
    </source>
</evidence>
<proteinExistence type="predicted"/>
<evidence type="ECO:0000313" key="14">
    <source>
        <dbReference type="Proteomes" id="UP000440367"/>
    </source>
</evidence>
<evidence type="ECO:0000313" key="15">
    <source>
        <dbReference type="Proteomes" id="UP000440732"/>
    </source>
</evidence>
<evidence type="ECO:0000313" key="3">
    <source>
        <dbReference type="EMBL" id="KAE9002573.1"/>
    </source>
</evidence>
<evidence type="ECO:0000313" key="13">
    <source>
        <dbReference type="Proteomes" id="UP000437068"/>
    </source>
</evidence>
<dbReference type="Proteomes" id="UP000440732">
    <property type="component" value="Unassembled WGS sequence"/>
</dbReference>
<evidence type="ECO:0000313" key="9">
    <source>
        <dbReference type="EMBL" id="KAE9199149.1"/>
    </source>
</evidence>
<dbReference type="EMBL" id="QXFX01002288">
    <property type="protein sequence ID" value="KAE9078583.1"/>
    <property type="molecule type" value="Genomic_DNA"/>
</dbReference>
<feature type="region of interest" description="Disordered" evidence="1">
    <location>
        <begin position="21"/>
        <end position="47"/>
    </location>
</feature>
<dbReference type="EMBL" id="QXGF01002351">
    <property type="protein sequence ID" value="KAE8925062.1"/>
    <property type="molecule type" value="Genomic_DNA"/>
</dbReference>
<sequence length="373" mass="42378">MVSGTKSHVVGDHRRRRLTQILNHEGEKVSSPSGPTARGSRSLPVLPSLNSTKSATFTDFDLDVALVPTSEQGPLLSPLKHTRRGGGTSADKSFVSPEQPTSSIEALHTNAVVPNTEVSRKILPAGTHGTHPATQDVLIPMNNKGRQQSRERTKSDVILLHQRREAAREQYARSLEMSPIQLFDAQREALLEFCLQQFRGQVDGDELKTINMDLEKMMAKAYRDLQLRLSKLQDEELRTAQKKQALQCLKKSHQDQIERHLSTAKEQRKQELAAREYIVKEQERLDRNYEAHQAERKLHTKSHDEKLAEQIKNNAVARSAFKLTVQGSSPLYRTPWWSDESDERLGGFQRPMTVQAPMQSPVIHSKQRCQWYD</sequence>
<reference evidence="11 12" key="1">
    <citation type="submission" date="2018-08" db="EMBL/GenBank/DDBJ databases">
        <title>Genomic investigation of the strawberry pathogen Phytophthora fragariae indicates pathogenicity is determined by transcriptional variation in three key races.</title>
        <authorList>
            <person name="Adams T.M."/>
            <person name="Armitage A.D."/>
            <person name="Sobczyk M.K."/>
            <person name="Bates H.J."/>
            <person name="Dunwell J.M."/>
            <person name="Nellist C.F."/>
            <person name="Harrison R.J."/>
        </authorList>
    </citation>
    <scope>NUCLEOTIDE SEQUENCE [LARGE SCALE GENOMIC DNA]</scope>
    <source>
        <strain evidence="10 13">A4</strain>
        <strain evidence="9 14">BC-1</strain>
        <strain evidence="8 18">BC-23</strain>
        <strain evidence="7 12">NOV-27</strain>
        <strain evidence="6 15">NOV-5</strain>
        <strain evidence="5 16">NOV-71</strain>
        <strain evidence="2 11">NOV-9</strain>
        <strain evidence="4 19">ONT-3</strain>
        <strain evidence="3 17">SCRP245</strain>
    </source>
</reference>
<evidence type="ECO:0000313" key="19">
    <source>
        <dbReference type="Proteomes" id="UP000488956"/>
    </source>
</evidence>
<evidence type="ECO:0000313" key="17">
    <source>
        <dbReference type="Proteomes" id="UP000460718"/>
    </source>
</evidence>
<evidence type="ECO:0000256" key="1">
    <source>
        <dbReference type="SAM" id="MobiDB-lite"/>
    </source>
</evidence>
<evidence type="ECO:0000313" key="4">
    <source>
        <dbReference type="EMBL" id="KAE9078583.1"/>
    </source>
</evidence>
<dbReference type="Proteomes" id="UP000433483">
    <property type="component" value="Unassembled WGS sequence"/>
</dbReference>
<dbReference type="EMBL" id="QXFW01000807">
    <property type="protein sequence ID" value="KAE9002573.1"/>
    <property type="molecule type" value="Genomic_DNA"/>
</dbReference>
<dbReference type="OrthoDB" id="123215at2759"/>
<evidence type="ECO:0000313" key="5">
    <source>
        <dbReference type="EMBL" id="KAE9079502.1"/>
    </source>
</evidence>
<name>A0A6A4C4L9_9STRA</name>
<feature type="region of interest" description="Disordered" evidence="1">
    <location>
        <begin position="72"/>
        <end position="102"/>
    </location>
</feature>
<dbReference type="EMBL" id="QXGD01001785">
    <property type="protein sequence ID" value="KAE9199149.1"/>
    <property type="molecule type" value="Genomic_DNA"/>
</dbReference>
<dbReference type="Proteomes" id="UP000460718">
    <property type="component" value="Unassembled WGS sequence"/>
</dbReference>
<organism evidence="10 13">
    <name type="scientific">Phytophthora fragariae</name>
    <dbReference type="NCBI Taxonomy" id="53985"/>
    <lineage>
        <taxon>Eukaryota</taxon>
        <taxon>Sar</taxon>
        <taxon>Stramenopiles</taxon>
        <taxon>Oomycota</taxon>
        <taxon>Peronosporomycetes</taxon>
        <taxon>Peronosporales</taxon>
        <taxon>Peronosporaceae</taxon>
        <taxon>Phytophthora</taxon>
    </lineage>
</organism>
<keyword evidence="12" id="KW-1185">Reference proteome</keyword>
<evidence type="ECO:0000313" key="6">
    <source>
        <dbReference type="EMBL" id="KAE9100637.1"/>
    </source>
</evidence>
<protein>
    <submittedName>
        <fullName evidence="10">Uncharacterized protein</fullName>
    </submittedName>
</protein>
<dbReference type="Proteomes" id="UP000429523">
    <property type="component" value="Unassembled WGS sequence"/>
</dbReference>
<comment type="caution">
    <text evidence="10">The sequence shown here is derived from an EMBL/GenBank/DDBJ whole genome shotgun (WGS) entry which is preliminary data.</text>
</comment>
<dbReference type="EMBL" id="QXFZ01002210">
    <property type="protein sequence ID" value="KAE9079502.1"/>
    <property type="molecule type" value="Genomic_DNA"/>
</dbReference>
<dbReference type="Proteomes" id="UP000488956">
    <property type="component" value="Unassembled WGS sequence"/>
</dbReference>
<dbReference type="EMBL" id="QXGC01002338">
    <property type="protein sequence ID" value="KAE9187448.1"/>
    <property type="molecule type" value="Genomic_DNA"/>
</dbReference>
<dbReference type="AlphaFoldDB" id="A0A6A4C4L9"/>
<accession>A0A6A4C4L9</accession>
<dbReference type="EMBL" id="QXGB01002129">
    <property type="protein sequence ID" value="KAE9181200.1"/>
    <property type="molecule type" value="Genomic_DNA"/>
</dbReference>
<evidence type="ECO:0000313" key="16">
    <source>
        <dbReference type="Proteomes" id="UP000441208"/>
    </source>
</evidence>
<evidence type="ECO:0000313" key="18">
    <source>
        <dbReference type="Proteomes" id="UP000476176"/>
    </source>
</evidence>
<gene>
    <name evidence="10" type="ORF">PF001_g22437</name>
    <name evidence="9" type="ORF">PF002_g22227</name>
    <name evidence="8" type="ORF">PF004_g22788</name>
    <name evidence="7" type="ORF">PF005_g22964</name>
    <name evidence="6" type="ORF">PF006_g22859</name>
    <name evidence="5" type="ORF">PF007_g23417</name>
    <name evidence="2" type="ORF">PF009_g24718</name>
    <name evidence="4" type="ORF">PF010_g23083</name>
    <name evidence="3" type="ORF">PF011_g13256</name>
</gene>
<evidence type="ECO:0000313" key="2">
    <source>
        <dbReference type="EMBL" id="KAE8925062.1"/>
    </source>
</evidence>